<evidence type="ECO:0000313" key="10">
    <source>
        <dbReference type="Proteomes" id="UP000027284"/>
    </source>
</evidence>
<dbReference type="Pfam" id="PF00069">
    <property type="entry name" value="Pkinase"/>
    <property type="match status" value="1"/>
</dbReference>
<evidence type="ECO:0000256" key="5">
    <source>
        <dbReference type="PROSITE-ProRule" id="PRU10141"/>
    </source>
</evidence>
<evidence type="ECO:0000256" key="3">
    <source>
        <dbReference type="ARBA" id="ARBA00022777"/>
    </source>
</evidence>
<dbReference type="Gene3D" id="3.30.200.20">
    <property type="entry name" value="Phosphorylase Kinase, domain 1"/>
    <property type="match status" value="1"/>
</dbReference>
<evidence type="ECO:0000259" key="8">
    <source>
        <dbReference type="PROSITE" id="PS50011"/>
    </source>
</evidence>
<feature type="region of interest" description="Disordered" evidence="6">
    <location>
        <begin position="529"/>
        <end position="551"/>
    </location>
</feature>
<protein>
    <recommendedName>
        <fullName evidence="8">Protein kinase domain-containing protein</fullName>
    </recommendedName>
</protein>
<dbReference type="AlphaFoldDB" id="A0A062XX84"/>
<sequence>MHLGFVPVLFVSGRRQTAGLLALILLLWLHSFWWAALVPVPQPALLVAPQSAWVQVPGHILALLLLLAFFGVFSPRPGSPQDLALRAQRRGDFLAAGEFYLQAGKTRKALRSFVKARAWNRAGDVARNLGKLAKAASFYERQGGSALAAAAQLYQRAGNQTKAQALWLRLGQELVQRGQPEEAIEPFFRAGDLKRATTATQLALEQRKLRPEVAEAALEACRRAQQLGLAAEVASFLGRHQEAGELWLAAGQPAAAAAAFEKAQDLTRAAEAWRLAGEEEKAARLKAKSLTSGGLLEQAVEELAAAGLQQEAAQLLVRLGRYREAFERLVLAGLRRQAAELSVQHLDPAEGARIYEELEDWEAAGQAWEKAGELRHAARCFERAGELQRALDVYAQLGLVGEQARILALLGHIEEAFLVLHRARDFQGAWDLLSRYGGVYPSLAEQLLDVAAYLEARGLKEEAVSALQRATAGVPVSSEILPVLYKQAELLEAMGDLRGAEEVWQRVVGFQYGFRDAAARLQKVRQARSERDRVRAASSTAPPTPPPQDPSLRYVLEQELGRGGMGIVYRARDVRLGRTVAIKILHPRQHTPDALRRFEREARAAAALSHPGIVHIYDFGQGFGSSFLVMEYVPGPTLHQLIKDEPAFIRANLLALMLQAAEAVGYAHSHHVIHRDLKPANFILAERKQLKILDFGIARRLDELDLGQSGVTGTPYYMAPEQILNEQPDERSDVYSLGVTFFQMATGTLPFPSGNVIKAHLEQPPPDPQALNPSLELALAHLILRCLEKDPAKRPKDGNALAAALRVLAEERKR</sequence>
<feature type="transmembrane region" description="Helical" evidence="7">
    <location>
        <begin position="20"/>
        <end position="40"/>
    </location>
</feature>
<dbReference type="PROSITE" id="PS00108">
    <property type="entry name" value="PROTEIN_KINASE_ST"/>
    <property type="match status" value="1"/>
</dbReference>
<dbReference type="PANTHER" id="PTHR43289">
    <property type="entry name" value="MITOGEN-ACTIVATED PROTEIN KINASE KINASE KINASE 20-RELATED"/>
    <property type="match status" value="1"/>
</dbReference>
<reference evidence="9 10" key="1">
    <citation type="submission" date="2014-04" db="EMBL/GenBank/DDBJ databases">
        <title>The Genome Sequence of Thermoanaerobaculum aquaticum MP-01, The First Cultivated Group 23 Acidobacterium.</title>
        <authorList>
            <person name="Stamps B.W."/>
            <person name="Losey N.A."/>
            <person name="Lawson P.A."/>
            <person name="Stevenson B.S."/>
        </authorList>
    </citation>
    <scope>NUCLEOTIDE SEQUENCE [LARGE SCALE GENOMIC DNA]</scope>
    <source>
        <strain evidence="9 10">MP-01</strain>
    </source>
</reference>
<dbReference type="SUPFAM" id="SSF48452">
    <property type="entry name" value="TPR-like"/>
    <property type="match status" value="2"/>
</dbReference>
<dbReference type="SMART" id="SM00220">
    <property type="entry name" value="S_TKc"/>
    <property type="match status" value="1"/>
</dbReference>
<evidence type="ECO:0000256" key="6">
    <source>
        <dbReference type="SAM" id="MobiDB-lite"/>
    </source>
</evidence>
<dbReference type="RefSeq" id="WP_053334956.1">
    <property type="nucleotide sequence ID" value="NZ_JMFG01000014.1"/>
</dbReference>
<dbReference type="Gene3D" id="1.25.40.10">
    <property type="entry name" value="Tetratricopeptide repeat domain"/>
    <property type="match status" value="2"/>
</dbReference>
<keyword evidence="7" id="KW-1133">Transmembrane helix</keyword>
<proteinExistence type="predicted"/>
<evidence type="ECO:0000256" key="7">
    <source>
        <dbReference type="SAM" id="Phobius"/>
    </source>
</evidence>
<dbReference type="PROSITE" id="PS00107">
    <property type="entry name" value="PROTEIN_KINASE_ATP"/>
    <property type="match status" value="1"/>
</dbReference>
<keyword evidence="7" id="KW-0472">Membrane</keyword>
<accession>A0A062XX84</accession>
<dbReference type="OrthoDB" id="6111975at2"/>
<keyword evidence="2 5" id="KW-0547">Nucleotide-binding</keyword>
<dbReference type="STRING" id="1312852.EG19_01485"/>
<dbReference type="InterPro" id="IPR017441">
    <property type="entry name" value="Protein_kinase_ATP_BS"/>
</dbReference>
<dbReference type="InterPro" id="IPR011990">
    <property type="entry name" value="TPR-like_helical_dom_sf"/>
</dbReference>
<keyword evidence="7" id="KW-0812">Transmembrane</keyword>
<feature type="domain" description="Protein kinase" evidence="8">
    <location>
        <begin position="554"/>
        <end position="808"/>
    </location>
</feature>
<dbReference type="GO" id="GO:0004674">
    <property type="term" value="F:protein serine/threonine kinase activity"/>
    <property type="evidence" value="ECO:0007669"/>
    <property type="project" value="TreeGrafter"/>
</dbReference>
<evidence type="ECO:0000256" key="4">
    <source>
        <dbReference type="ARBA" id="ARBA00022840"/>
    </source>
</evidence>
<feature type="binding site" evidence="5">
    <location>
        <position position="583"/>
    </location>
    <ligand>
        <name>ATP</name>
        <dbReference type="ChEBI" id="CHEBI:30616"/>
    </ligand>
</feature>
<evidence type="ECO:0000256" key="1">
    <source>
        <dbReference type="ARBA" id="ARBA00022679"/>
    </source>
</evidence>
<dbReference type="InterPro" id="IPR000719">
    <property type="entry name" value="Prot_kinase_dom"/>
</dbReference>
<dbReference type="Gene3D" id="1.10.510.10">
    <property type="entry name" value="Transferase(Phosphotransferase) domain 1"/>
    <property type="match status" value="1"/>
</dbReference>
<keyword evidence="10" id="KW-1185">Reference proteome</keyword>
<dbReference type="InterPro" id="IPR008271">
    <property type="entry name" value="Ser/Thr_kinase_AS"/>
</dbReference>
<gene>
    <name evidence="9" type="ORF">EG19_01485</name>
</gene>
<dbReference type="Proteomes" id="UP000027284">
    <property type="component" value="Unassembled WGS sequence"/>
</dbReference>
<keyword evidence="1" id="KW-0808">Transferase</keyword>
<dbReference type="EMBL" id="JMFG01000014">
    <property type="protein sequence ID" value="KDA54019.1"/>
    <property type="molecule type" value="Genomic_DNA"/>
</dbReference>
<dbReference type="GO" id="GO:0005524">
    <property type="term" value="F:ATP binding"/>
    <property type="evidence" value="ECO:0007669"/>
    <property type="project" value="UniProtKB-UniRule"/>
</dbReference>
<dbReference type="CDD" id="cd14014">
    <property type="entry name" value="STKc_PknB_like"/>
    <property type="match status" value="1"/>
</dbReference>
<evidence type="ECO:0000256" key="2">
    <source>
        <dbReference type="ARBA" id="ARBA00022741"/>
    </source>
</evidence>
<evidence type="ECO:0000313" key="9">
    <source>
        <dbReference type="EMBL" id="KDA54019.1"/>
    </source>
</evidence>
<feature type="transmembrane region" description="Helical" evidence="7">
    <location>
        <begin position="52"/>
        <end position="73"/>
    </location>
</feature>
<dbReference type="PANTHER" id="PTHR43289:SF6">
    <property type="entry name" value="SERINE_THREONINE-PROTEIN KINASE NEKL-3"/>
    <property type="match status" value="1"/>
</dbReference>
<name>A0A062XX84_9BACT</name>
<keyword evidence="3" id="KW-0418">Kinase</keyword>
<dbReference type="PROSITE" id="PS50011">
    <property type="entry name" value="PROTEIN_KINASE_DOM"/>
    <property type="match status" value="1"/>
</dbReference>
<comment type="caution">
    <text evidence="9">The sequence shown here is derived from an EMBL/GenBank/DDBJ whole genome shotgun (WGS) entry which is preliminary data.</text>
</comment>
<dbReference type="InterPro" id="IPR011009">
    <property type="entry name" value="Kinase-like_dom_sf"/>
</dbReference>
<dbReference type="SUPFAM" id="SSF56112">
    <property type="entry name" value="Protein kinase-like (PK-like)"/>
    <property type="match status" value="1"/>
</dbReference>
<keyword evidence="4 5" id="KW-0067">ATP-binding</keyword>
<organism evidence="9 10">
    <name type="scientific">Thermoanaerobaculum aquaticum</name>
    <dbReference type="NCBI Taxonomy" id="1312852"/>
    <lineage>
        <taxon>Bacteria</taxon>
        <taxon>Pseudomonadati</taxon>
        <taxon>Acidobacteriota</taxon>
        <taxon>Thermoanaerobaculia</taxon>
        <taxon>Thermoanaerobaculales</taxon>
        <taxon>Thermoanaerobaculaceae</taxon>
        <taxon>Thermoanaerobaculum</taxon>
    </lineage>
</organism>